<gene>
    <name evidence="2" type="ORF">C8E02_3358</name>
</gene>
<feature type="region of interest" description="Disordered" evidence="1">
    <location>
        <begin position="1"/>
        <end position="21"/>
    </location>
</feature>
<evidence type="ECO:0000313" key="3">
    <source>
        <dbReference type="Proteomes" id="UP000279384"/>
    </source>
</evidence>
<feature type="region of interest" description="Disordered" evidence="1">
    <location>
        <begin position="455"/>
        <end position="534"/>
    </location>
</feature>
<reference evidence="2 3" key="1">
    <citation type="submission" date="2018-10" db="EMBL/GenBank/DDBJ databases">
        <title>Genomic Encyclopedia of Type Strains, Phase IV (KMG-IV): sequencing the most valuable type-strain genomes for metagenomic binning, comparative biology and taxonomic classification.</title>
        <authorList>
            <person name="Goeker M."/>
        </authorList>
    </citation>
    <scope>NUCLEOTIDE SEQUENCE [LARGE SCALE GENOMIC DNA]</scope>
    <source>
        <strain evidence="2 3">DSM 3303</strain>
    </source>
</reference>
<protein>
    <submittedName>
        <fullName evidence="2">Uncharacterized protein</fullName>
    </submittedName>
</protein>
<dbReference type="AlphaFoldDB" id="A0A495AVX5"/>
<dbReference type="EMBL" id="RBID01000020">
    <property type="protein sequence ID" value="RKQ52889.1"/>
    <property type="molecule type" value="Genomic_DNA"/>
</dbReference>
<dbReference type="Proteomes" id="UP000279384">
    <property type="component" value="Unassembled WGS sequence"/>
</dbReference>
<dbReference type="RefSeq" id="WP_120812635.1">
    <property type="nucleotide sequence ID" value="NZ_RBID01000020.1"/>
</dbReference>
<comment type="caution">
    <text evidence="2">The sequence shown here is derived from an EMBL/GenBank/DDBJ whole genome shotgun (WGS) entry which is preliminary data.</text>
</comment>
<organism evidence="2 3">
    <name type="scientific">Vogesella indigofera</name>
    <name type="common">Pseudomonas indigofera</name>
    <dbReference type="NCBI Taxonomy" id="45465"/>
    <lineage>
        <taxon>Bacteria</taxon>
        <taxon>Pseudomonadati</taxon>
        <taxon>Pseudomonadota</taxon>
        <taxon>Betaproteobacteria</taxon>
        <taxon>Neisseriales</taxon>
        <taxon>Chromobacteriaceae</taxon>
        <taxon>Vogesella</taxon>
    </lineage>
</organism>
<evidence type="ECO:0000256" key="1">
    <source>
        <dbReference type="SAM" id="MobiDB-lite"/>
    </source>
</evidence>
<feature type="compositionally biased region" description="Polar residues" evidence="1">
    <location>
        <begin position="456"/>
        <end position="466"/>
    </location>
</feature>
<proteinExistence type="predicted"/>
<name>A0A495AVX5_VOGIN</name>
<evidence type="ECO:0000313" key="2">
    <source>
        <dbReference type="EMBL" id="RKQ52889.1"/>
    </source>
</evidence>
<sequence>MNNPDLEFPANNAGERDGLGDAGIETFRDAPYASCAREAGQNSRDAAAGQNNPVKMSFDLLEVNRAQIPGVERLEETLSLCLEQAHDDKESEFFKNALSIIQRPQIPVLRIADYNTTGLAGPPDKLGTPFNSLLKARGVSSKESSTSGGSFGIGKNASVAVSELQTVFYSTRYVDPESNQDCFAAQGKVILVSHDGKDSQPRRATGYWGHPDGFRAVTDENLVPDWMRRTDIGTSIFSIGFRGHSSNWEELMVCSLVANFFAAIQQGQMEFTVGKHTINTNTLESLLTSDELLAAAEGTALREELEFARYLHRCQVSALSAEELIEIPSIGKVRVRILSDKDLPRRVGFIRNGMLITDNLGYFGHKFARFPRARDFICLVEPADDDASRLMKSLENPQHRDFSADRIPDPEKRQTATKAMQNLGVRIRSLINSKAGVELADSVVVEELAHLFGEGATNNANNPSSEKTPEKYTYSAVRQVPKRTAPQNSIGAEEGRSGAHQPGNDSSAIDSGNNNNGKRDGNGQTGSSDRRKHVYLKDVRNKVLADGTSEYGKRELYFTSETSGQVELGVQALGVNNPEPLVIKDAYPHKPKNGVVLLSVEAGKRQKLTIQLDEPYEGPIEVIAVQVEAAGGTQ</sequence>
<accession>A0A495AVX5</accession>